<dbReference type="Gene3D" id="3.80.10.10">
    <property type="entry name" value="Ribonuclease Inhibitor"/>
    <property type="match status" value="3"/>
</dbReference>
<dbReference type="GO" id="GO:0006952">
    <property type="term" value="P:defense response"/>
    <property type="evidence" value="ECO:0007669"/>
    <property type="project" value="UniProtKB-ARBA"/>
</dbReference>
<evidence type="ECO:0000256" key="2">
    <source>
        <dbReference type="ARBA" id="ARBA00022614"/>
    </source>
</evidence>
<feature type="compositionally biased region" description="Basic and acidic residues" evidence="9">
    <location>
        <begin position="52"/>
        <end position="66"/>
    </location>
</feature>
<keyword evidence="7 10" id="KW-0472">Membrane</keyword>
<dbReference type="Pfam" id="PF00560">
    <property type="entry name" value="LRR_1"/>
    <property type="match status" value="5"/>
</dbReference>
<dbReference type="InterPro" id="IPR055414">
    <property type="entry name" value="LRR_R13L4/SHOC2-like"/>
</dbReference>
<proteinExistence type="predicted"/>
<feature type="region of interest" description="Disordered" evidence="9">
    <location>
        <begin position="43"/>
        <end position="119"/>
    </location>
</feature>
<keyword evidence="13" id="KW-1185">Reference proteome</keyword>
<dbReference type="AlphaFoldDB" id="A0AAD2JHS2"/>
<dbReference type="Proteomes" id="UP001295423">
    <property type="component" value="Unassembled WGS sequence"/>
</dbReference>
<comment type="caution">
    <text evidence="12">The sequence shown here is derived from an EMBL/GenBank/DDBJ whole genome shotgun (WGS) entry which is preliminary data.</text>
</comment>
<evidence type="ECO:0000256" key="1">
    <source>
        <dbReference type="ARBA" id="ARBA00004167"/>
    </source>
</evidence>
<keyword evidence="5" id="KW-0677">Repeat</keyword>
<dbReference type="SUPFAM" id="SSF52047">
    <property type="entry name" value="RNI-like"/>
    <property type="match status" value="1"/>
</dbReference>
<keyword evidence="8" id="KW-0325">Glycoprotein</keyword>
<organism evidence="12 13">
    <name type="scientific">Cylindrotheca closterium</name>
    <dbReference type="NCBI Taxonomy" id="2856"/>
    <lineage>
        <taxon>Eukaryota</taxon>
        <taxon>Sar</taxon>
        <taxon>Stramenopiles</taxon>
        <taxon>Ochrophyta</taxon>
        <taxon>Bacillariophyta</taxon>
        <taxon>Bacillariophyceae</taxon>
        <taxon>Bacillariophycidae</taxon>
        <taxon>Bacillariales</taxon>
        <taxon>Bacillariaceae</taxon>
        <taxon>Cylindrotheca</taxon>
    </lineage>
</organism>
<feature type="domain" description="Disease resistance R13L4/SHOC-2-like LRR" evidence="11">
    <location>
        <begin position="303"/>
        <end position="388"/>
    </location>
</feature>
<protein>
    <recommendedName>
        <fullName evidence="11">Disease resistance R13L4/SHOC-2-like LRR domain-containing protein</fullName>
    </recommendedName>
</protein>
<evidence type="ECO:0000256" key="7">
    <source>
        <dbReference type="ARBA" id="ARBA00023136"/>
    </source>
</evidence>
<dbReference type="GO" id="GO:0009791">
    <property type="term" value="P:post-embryonic development"/>
    <property type="evidence" value="ECO:0007669"/>
    <property type="project" value="UniProtKB-ARBA"/>
</dbReference>
<dbReference type="InterPro" id="IPR001611">
    <property type="entry name" value="Leu-rich_rpt"/>
</dbReference>
<dbReference type="EMBL" id="CAKOGP040001798">
    <property type="protein sequence ID" value="CAJ1952097.1"/>
    <property type="molecule type" value="Genomic_DNA"/>
</dbReference>
<comment type="subcellular location">
    <subcellularLocation>
        <location evidence="1">Membrane</location>
        <topology evidence="1">Single-pass membrane protein</topology>
    </subcellularLocation>
</comment>
<feature type="compositionally biased region" description="Polar residues" evidence="9">
    <location>
        <begin position="87"/>
        <end position="113"/>
    </location>
</feature>
<evidence type="ECO:0000256" key="8">
    <source>
        <dbReference type="ARBA" id="ARBA00023180"/>
    </source>
</evidence>
<feature type="transmembrane region" description="Helical" evidence="10">
    <location>
        <begin position="160"/>
        <end position="182"/>
    </location>
</feature>
<evidence type="ECO:0000256" key="5">
    <source>
        <dbReference type="ARBA" id="ARBA00022737"/>
    </source>
</evidence>
<keyword evidence="3 10" id="KW-0812">Transmembrane</keyword>
<accession>A0AAD2JHS2</accession>
<name>A0AAD2JHS2_9STRA</name>
<evidence type="ECO:0000256" key="9">
    <source>
        <dbReference type="SAM" id="MobiDB-lite"/>
    </source>
</evidence>
<evidence type="ECO:0000259" key="11">
    <source>
        <dbReference type="Pfam" id="PF23598"/>
    </source>
</evidence>
<dbReference type="GO" id="GO:0016020">
    <property type="term" value="C:membrane"/>
    <property type="evidence" value="ECO:0007669"/>
    <property type="project" value="UniProtKB-SubCell"/>
</dbReference>
<dbReference type="PANTHER" id="PTHR48057">
    <property type="entry name" value="LEUCINE-RICH REPEAT SERINE/THREONINE-PROTEIN KINASE 1"/>
    <property type="match status" value="1"/>
</dbReference>
<dbReference type="FunFam" id="3.80.10.10:FF:000041">
    <property type="entry name" value="LRR receptor-like serine/threonine-protein kinase ERECTA"/>
    <property type="match status" value="2"/>
</dbReference>
<keyword evidence="4" id="KW-0732">Signal</keyword>
<evidence type="ECO:0000256" key="3">
    <source>
        <dbReference type="ARBA" id="ARBA00022692"/>
    </source>
</evidence>
<dbReference type="InterPro" id="IPR032675">
    <property type="entry name" value="LRR_dom_sf"/>
</dbReference>
<evidence type="ECO:0000313" key="13">
    <source>
        <dbReference type="Proteomes" id="UP001295423"/>
    </source>
</evidence>
<dbReference type="Pfam" id="PF23598">
    <property type="entry name" value="LRR_14"/>
    <property type="match status" value="1"/>
</dbReference>
<evidence type="ECO:0000256" key="10">
    <source>
        <dbReference type="SAM" id="Phobius"/>
    </source>
</evidence>
<evidence type="ECO:0000313" key="12">
    <source>
        <dbReference type="EMBL" id="CAJ1952097.1"/>
    </source>
</evidence>
<feature type="region of interest" description="Disordered" evidence="9">
    <location>
        <begin position="134"/>
        <end position="155"/>
    </location>
</feature>
<dbReference type="InterPro" id="IPR052595">
    <property type="entry name" value="LRRC69/RLP"/>
</dbReference>
<dbReference type="GO" id="GO:0051707">
    <property type="term" value="P:response to other organism"/>
    <property type="evidence" value="ECO:0007669"/>
    <property type="project" value="UniProtKB-ARBA"/>
</dbReference>
<keyword evidence="2" id="KW-0433">Leucine-rich repeat</keyword>
<evidence type="ECO:0000256" key="4">
    <source>
        <dbReference type="ARBA" id="ARBA00022729"/>
    </source>
</evidence>
<feature type="region of interest" description="Disordered" evidence="9">
    <location>
        <begin position="1"/>
        <end position="29"/>
    </location>
</feature>
<reference evidence="12" key="1">
    <citation type="submission" date="2023-08" db="EMBL/GenBank/DDBJ databases">
        <authorList>
            <person name="Audoor S."/>
            <person name="Bilcke G."/>
        </authorList>
    </citation>
    <scope>NUCLEOTIDE SEQUENCE</scope>
</reference>
<evidence type="ECO:0000256" key="6">
    <source>
        <dbReference type="ARBA" id="ARBA00022989"/>
    </source>
</evidence>
<sequence length="605" mass="65948">MSAPVETLSLADSSDDLEENHGETTSYSIGDYLGINVAEGALAVMPPPSAPTRDEEHRSDGRDSTMSRHGYLQSPTDVAIPVPENDAPNSQTPTHAGTVPSWSVECSSNATRHTQNDEEDGIITAHVEYVKYNAPAPPGRDGFGDEDEEKDERTDSKRRMFGVLFVTLCAIGLAIGCALIFFKFRSTGELSTSKQNAIPRSIKVQNSLKDYTPLNEKAFVWLASTDTWEPDEEDPNGDYLWLERYSMAVLYFSNNGQNWSQNDKWLSSQPVCSWYSGTANECPGPIKSLSLPSNRLTGSIPSMIGNLSQLTHLELEDNGLTGSIPISIGNLRQLAHLELDDNSLTGSIPVSIGNLRQLTHLELDANELTGSIPISIGNLRQLTTLRLWYCHLHGTIPSQIGNLTRLKVVQLDGNYFTGTLPSSIGNLRQLTELRIGKDSQLRGSLPSEIGNLSLLTAMQFDGNKLTGSLPSEIGNLRQLTGLWLWYCQLDGTIPSEIGNLTRLNVVLLDGNNFSGTLPSSIGSLRQLTKLKLADNSLSGNIPTSIKSLTKLVSLDLGKNRLTGSVPPLPSSLDTCSLSRNCFRNVANSRDAGCSHTNECNNNRLY</sequence>
<gene>
    <name evidence="12" type="ORF">CYCCA115_LOCUS13388</name>
</gene>
<dbReference type="FunFam" id="3.80.10.10:FF:000453">
    <property type="entry name" value="Leucine-rich receptor-like protein kinase family protein"/>
    <property type="match status" value="1"/>
</dbReference>
<keyword evidence="6 10" id="KW-1133">Transmembrane helix</keyword>